<dbReference type="PANTHER" id="PTHR30195">
    <property type="entry name" value="TYPE I SITE-SPECIFIC DEOXYRIBONUCLEASE PROTEIN SUBUNIT M AND R"/>
    <property type="match status" value="1"/>
</dbReference>
<dbReference type="SUPFAM" id="SSF52540">
    <property type="entry name" value="P-loop containing nucleoside triphosphate hydrolases"/>
    <property type="match status" value="1"/>
</dbReference>
<dbReference type="Gene3D" id="3.90.1570.50">
    <property type="match status" value="2"/>
</dbReference>
<feature type="domain" description="Helicase ATP-binding" evidence="12">
    <location>
        <begin position="323"/>
        <end position="485"/>
    </location>
</feature>
<comment type="subunit">
    <text evidence="3 11">The type I restriction/modification system is composed of three polypeptides R, M and S.</text>
</comment>
<dbReference type="InterPro" id="IPR014001">
    <property type="entry name" value="Helicase_ATP-bd"/>
</dbReference>
<dbReference type="HOGENOM" id="CLU_004848_1_0_11"/>
<protein>
    <recommendedName>
        <fullName evidence="11">Type I restriction enzyme endonuclease subunit</fullName>
        <shortName evidence="11">R protein</shortName>
        <ecNumber evidence="11">3.1.21.3</ecNumber>
    </recommendedName>
</protein>
<dbReference type="GO" id="GO:0003677">
    <property type="term" value="F:DNA binding"/>
    <property type="evidence" value="ECO:0007669"/>
    <property type="project" value="UniProtKB-KW"/>
</dbReference>
<keyword evidence="7" id="KW-0255">Endonuclease</keyword>
<evidence type="ECO:0000256" key="5">
    <source>
        <dbReference type="ARBA" id="ARBA00022741"/>
    </source>
</evidence>
<keyword evidence="6 11" id="KW-0680">Restriction system</keyword>
<evidence type="ECO:0000256" key="11">
    <source>
        <dbReference type="RuleBase" id="RU364115"/>
    </source>
</evidence>
<gene>
    <name evidence="13" type="ORF">UL82_08800</name>
</gene>
<dbReference type="AlphaFoldDB" id="A0A0F6R0U1"/>
<evidence type="ECO:0000256" key="8">
    <source>
        <dbReference type="ARBA" id="ARBA00022801"/>
    </source>
</evidence>
<dbReference type="PROSITE" id="PS51192">
    <property type="entry name" value="HELICASE_ATP_BIND_1"/>
    <property type="match status" value="1"/>
</dbReference>
<dbReference type="InterPro" id="IPR051268">
    <property type="entry name" value="Type-I_R_enzyme_R_subunit"/>
</dbReference>
<keyword evidence="10 11" id="KW-0238">DNA-binding</keyword>
<dbReference type="CDD" id="cd18800">
    <property type="entry name" value="SF2_C_EcoR124I-like"/>
    <property type="match status" value="1"/>
</dbReference>
<evidence type="ECO:0000256" key="4">
    <source>
        <dbReference type="ARBA" id="ARBA00022722"/>
    </source>
</evidence>
<dbReference type="CDD" id="cd18030">
    <property type="entry name" value="DEXHc_RE_I_HsdR"/>
    <property type="match status" value="1"/>
</dbReference>
<dbReference type="REBASE" id="110098">
    <property type="entry name" value="Cku20755ORF8790P"/>
</dbReference>
<evidence type="ECO:0000256" key="9">
    <source>
        <dbReference type="ARBA" id="ARBA00022840"/>
    </source>
</evidence>
<reference evidence="13 14" key="1">
    <citation type="journal article" date="2015" name="Genome Announc.">
        <title>Complete Genome Sequence of Corynebacterium kutscheri DSM 20755, a Corynebacterial Type Strain with Remarkably Low G+C Content of Chromosomal DNA.</title>
        <authorList>
            <person name="Ruckert C."/>
            <person name="Albersmeier A."/>
            <person name="Winkler A."/>
            <person name="Tauch A."/>
        </authorList>
    </citation>
    <scope>NUCLEOTIDE SEQUENCE [LARGE SCALE GENOMIC DNA]</scope>
    <source>
        <strain evidence="13 14">DSM 20755</strain>
    </source>
</reference>
<keyword evidence="8 11" id="KW-0378">Hydrolase</keyword>
<organism evidence="13 14">
    <name type="scientific">Corynebacterium kutscheri</name>
    <dbReference type="NCBI Taxonomy" id="35755"/>
    <lineage>
        <taxon>Bacteria</taxon>
        <taxon>Bacillati</taxon>
        <taxon>Actinomycetota</taxon>
        <taxon>Actinomycetes</taxon>
        <taxon>Mycobacteriales</taxon>
        <taxon>Corynebacteriaceae</taxon>
        <taxon>Corynebacterium</taxon>
    </lineage>
</organism>
<dbReference type="Pfam" id="PF04313">
    <property type="entry name" value="HSDR_N"/>
    <property type="match status" value="1"/>
</dbReference>
<comment type="similarity">
    <text evidence="2 11">Belongs to the HsdR family.</text>
</comment>
<dbReference type="InterPro" id="IPR027417">
    <property type="entry name" value="P-loop_NTPase"/>
</dbReference>
<keyword evidence="9 11" id="KW-0067">ATP-binding</keyword>
<dbReference type="OrthoDB" id="9758243at2"/>
<evidence type="ECO:0000256" key="7">
    <source>
        <dbReference type="ARBA" id="ARBA00022759"/>
    </source>
</evidence>
<evidence type="ECO:0000256" key="1">
    <source>
        <dbReference type="ARBA" id="ARBA00000851"/>
    </source>
</evidence>
<evidence type="ECO:0000259" key="12">
    <source>
        <dbReference type="PROSITE" id="PS51192"/>
    </source>
</evidence>
<dbReference type="STRING" id="35755.UL82_08800"/>
<evidence type="ECO:0000256" key="6">
    <source>
        <dbReference type="ARBA" id="ARBA00022747"/>
    </source>
</evidence>
<sequence length="1041" mass="118561">MNEATPRKYDPIAVSSESTVVAEYIPDAKKDGAYQSEAALEREMIRLLESQAYEYLPLTSEAQLVSNLRAQLEALNHITFSDTEWRDFFENVIAGKNDGIIEKTVRIQEDHVQLLKRDDGSTKNITLLDKQNIHNNRLQVINQYEVDRADPTDKGNSGGRYANRYDVTVLVNGLPMVHVELKRRGVDIREAFNQIDRYQRDSFWADSGLFEYVQLFVISNGTLTKYYSNTTRSQCLKESQKSGTGKKTSNSFEFTSWWADAQNKPIQDLTSFIKTFFTKHTLLSILTKYCVLTADRMLLVMRPYQIIATERILQRIDTATNYERLGTVDAGGYVWHTTGSGKTLTSFKTAQLSSALPSVDKVLFVVDRKDLDYQTIREYDRFQKGAANSNTSTAVLKRQLEDPGTRIIITTIQKLSTFIKANKKHAVYDQHVVIIFDECHRSQFGDMHTDIIQSFQRYNIFGFTGTPIFTANSGSGGNPQLKTTEQAFGEKLHTYTIVDAITDKNVLPFRIDYVSTIKVGTVIDKQVSAIDAEKALLDPKRIDDIVRYTLEHFDQKTKRSSSYEHSVVMNVTEATRTRRQAEALRERKRVRGFNAIFATASIDAARRYYNAFQTQQEQLPPDKRLKIGLIYSYGANEAADDGILDDEAFDTGSLSLDARGFLEDAIQDYNDLFGTSYDTSADRFQNYYKDLSQRLKNRELDLVIVVNMFLTGFDATTLNTLFVDKNLRAHGLIQAYSRTNRILNSVKTYGNIVAFRDLEEETTAALELFGNKDSCGVVLLKPYSDYYDEYAEKVTELLKSFPLGEQIVGESAQKDFIQLFGAILRLENILTSFDDFAGHEMLTERQGQDYRSLYLDLYAEFRKEKTAEKELINDDVVFEIELIKQVEINVDYILMLVAKHREQFGDGQNKEIRSEISRAIDASPTLRSKKDLIEAFVDAVSADGAIDDEWQAFIAAKREEELALIIEEENLCADATREFIKIAFRDGVLRTTGTEITKMLPPVSRFAASGGHSEKKQRVIQKFNAFFKRFFELTTKGETDA</sequence>
<dbReference type="KEGG" id="cku:UL82_08800"/>
<dbReference type="Pfam" id="PF12008">
    <property type="entry name" value="EcoR124_C"/>
    <property type="match status" value="1"/>
</dbReference>
<comment type="catalytic activity">
    <reaction evidence="1 11">
        <text>Endonucleolytic cleavage of DNA to give random double-stranded fragments with terminal 5'-phosphates, ATP is simultaneously hydrolyzed.</text>
        <dbReference type="EC" id="3.1.21.3"/>
    </reaction>
</comment>
<dbReference type="Gene3D" id="1.20.58.2040">
    <property type="match status" value="1"/>
</dbReference>
<dbReference type="GO" id="GO:0009035">
    <property type="term" value="F:type I site-specific deoxyribonuclease activity"/>
    <property type="evidence" value="ECO:0007669"/>
    <property type="project" value="UniProtKB-EC"/>
</dbReference>
<keyword evidence="14" id="KW-1185">Reference proteome</keyword>
<dbReference type="GO" id="GO:0009307">
    <property type="term" value="P:DNA restriction-modification system"/>
    <property type="evidence" value="ECO:0007669"/>
    <property type="project" value="UniProtKB-KW"/>
</dbReference>
<dbReference type="PANTHER" id="PTHR30195:SF16">
    <property type="entry name" value="TYPE I RESTRICTION ENZYME ENDONUCLEASE SUBUNIT"/>
    <property type="match status" value="1"/>
</dbReference>
<dbReference type="Pfam" id="PF22679">
    <property type="entry name" value="T1R_D3-like"/>
    <property type="match status" value="1"/>
</dbReference>
<evidence type="ECO:0000256" key="3">
    <source>
        <dbReference type="ARBA" id="ARBA00011296"/>
    </source>
</evidence>
<name>A0A0F6R0U1_9CORY</name>
<dbReference type="Gene3D" id="3.40.50.300">
    <property type="entry name" value="P-loop containing nucleotide triphosphate hydrolases"/>
    <property type="match status" value="2"/>
</dbReference>
<dbReference type="InterPro" id="IPR007409">
    <property type="entry name" value="Restrct_endonuc_type1_HsdR_N"/>
</dbReference>
<proteinExistence type="inferred from homology"/>
<dbReference type="EC" id="3.1.21.3" evidence="11"/>
<dbReference type="InterPro" id="IPR055180">
    <property type="entry name" value="HsdR_RecA-like_helicase_dom_2"/>
</dbReference>
<evidence type="ECO:0000313" key="14">
    <source>
        <dbReference type="Proteomes" id="UP000033457"/>
    </source>
</evidence>
<dbReference type="REBASE" id="288145">
    <property type="entry name" value="Cku11138IP"/>
</dbReference>
<dbReference type="Pfam" id="PF18766">
    <property type="entry name" value="SWI2_SNF2"/>
    <property type="match status" value="1"/>
</dbReference>
<keyword evidence="5 11" id="KW-0547">Nucleotide-binding</keyword>
<dbReference type="Proteomes" id="UP000033457">
    <property type="component" value="Chromosome"/>
</dbReference>
<dbReference type="RefSeq" id="WP_046440413.1">
    <property type="nucleotide sequence ID" value="NZ_CP011312.1"/>
</dbReference>
<dbReference type="EMBL" id="CP011312">
    <property type="protein sequence ID" value="AKE41907.1"/>
    <property type="molecule type" value="Genomic_DNA"/>
</dbReference>
<dbReference type="SMART" id="SM00487">
    <property type="entry name" value="DEXDc"/>
    <property type="match status" value="1"/>
</dbReference>
<dbReference type="InterPro" id="IPR040980">
    <property type="entry name" value="SWI2_SNF2"/>
</dbReference>
<dbReference type="NCBIfam" id="TIGR00348">
    <property type="entry name" value="hsdR"/>
    <property type="match status" value="1"/>
</dbReference>
<evidence type="ECO:0000313" key="13">
    <source>
        <dbReference type="EMBL" id="AKE41907.1"/>
    </source>
</evidence>
<dbReference type="GO" id="GO:0005524">
    <property type="term" value="F:ATP binding"/>
    <property type="evidence" value="ECO:0007669"/>
    <property type="project" value="UniProtKB-KW"/>
</dbReference>
<comment type="function">
    <text evidence="11">Subunit R is required for both nuclease and ATPase activities, but not for modification.</text>
</comment>
<evidence type="ECO:0000256" key="10">
    <source>
        <dbReference type="ARBA" id="ARBA00023125"/>
    </source>
</evidence>
<dbReference type="InterPro" id="IPR004473">
    <property type="entry name" value="Restrct_endonuc_typeI_HsdR"/>
</dbReference>
<evidence type="ECO:0000256" key="2">
    <source>
        <dbReference type="ARBA" id="ARBA00008598"/>
    </source>
</evidence>
<dbReference type="CDD" id="cd22332">
    <property type="entry name" value="HsdR_N"/>
    <property type="match status" value="1"/>
</dbReference>
<accession>A0A0F6R0U1</accession>
<keyword evidence="4" id="KW-0540">Nuclease</keyword>
<dbReference type="InterPro" id="IPR022625">
    <property type="entry name" value="TypeI_RM_Rsu_C"/>
</dbReference>